<name>A0A3M8AM54_9MICO</name>
<dbReference type="InterPro" id="IPR031493">
    <property type="entry name" value="Zinc_ribbon_15"/>
</dbReference>
<feature type="domain" description="Zinc-ribbon 15" evidence="1">
    <location>
        <begin position="31"/>
        <end position="75"/>
    </location>
</feature>
<organism evidence="2 3">
    <name type="scientific">Agromyces tardus</name>
    <dbReference type="NCBI Taxonomy" id="2583849"/>
    <lineage>
        <taxon>Bacteria</taxon>
        <taxon>Bacillati</taxon>
        <taxon>Actinomycetota</taxon>
        <taxon>Actinomycetes</taxon>
        <taxon>Micrococcales</taxon>
        <taxon>Microbacteriaceae</taxon>
        <taxon>Agromyces</taxon>
    </lineage>
</organism>
<reference evidence="2 3" key="1">
    <citation type="submission" date="2018-10" db="EMBL/GenBank/DDBJ databases">
        <title>Isolation, diversity and antibacterial activity of antinobacteria from the wheat rhizosphere soil.</title>
        <authorList>
            <person name="Sun T."/>
        </authorList>
    </citation>
    <scope>NUCLEOTIDE SEQUENCE [LARGE SCALE GENOMIC DNA]</scope>
    <source>
        <strain evidence="2 3">SJ-23</strain>
    </source>
</reference>
<sequence>MPRRRDPYDRMMFLIFGVTPRERVLTVVAFVCEHCGTHATQHVIESASRLSSFFIPLLALSRRYFVVCSNCGGTTALTKDQAMHGVEWASHHREVS</sequence>
<accession>A0A3M8AM54</accession>
<evidence type="ECO:0000313" key="3">
    <source>
        <dbReference type="Proteomes" id="UP000275048"/>
    </source>
</evidence>
<protein>
    <submittedName>
        <fullName evidence="2">Zinc-ribbon domain-containing protein</fullName>
    </submittedName>
</protein>
<dbReference type="OrthoDB" id="4377018at2"/>
<dbReference type="Pfam" id="PF17032">
    <property type="entry name" value="Zn_ribbon_15"/>
    <property type="match status" value="1"/>
</dbReference>
<comment type="caution">
    <text evidence="2">The sequence shown here is derived from an EMBL/GenBank/DDBJ whole genome shotgun (WGS) entry which is preliminary data.</text>
</comment>
<evidence type="ECO:0000313" key="2">
    <source>
        <dbReference type="EMBL" id="RNB52288.1"/>
    </source>
</evidence>
<dbReference type="AlphaFoldDB" id="A0A3M8AM54"/>
<evidence type="ECO:0000259" key="1">
    <source>
        <dbReference type="Pfam" id="PF17032"/>
    </source>
</evidence>
<dbReference type="Proteomes" id="UP000275048">
    <property type="component" value="Unassembled WGS sequence"/>
</dbReference>
<dbReference type="EMBL" id="RHHB01000001">
    <property type="protein sequence ID" value="RNB52288.1"/>
    <property type="molecule type" value="Genomic_DNA"/>
</dbReference>
<proteinExistence type="predicted"/>
<gene>
    <name evidence="2" type="ORF">EDM22_00815</name>
</gene>
<keyword evidence="3" id="KW-1185">Reference proteome</keyword>